<feature type="transmembrane region" description="Helical" evidence="11">
    <location>
        <begin position="163"/>
        <end position="186"/>
    </location>
</feature>
<dbReference type="RefSeq" id="WP_134553171.1">
    <property type="nucleotide sequence ID" value="NZ_SOHL01000029.1"/>
</dbReference>
<reference evidence="13 14" key="1">
    <citation type="submission" date="2019-03" db="EMBL/GenBank/DDBJ databases">
        <title>Genomics of glacier-inhabiting Cryobacterium strains.</title>
        <authorList>
            <person name="Liu Q."/>
            <person name="Xin Y.-H."/>
        </authorList>
    </citation>
    <scope>NUCLEOTIDE SEQUENCE [LARGE SCALE GENOMIC DNA]</scope>
    <source>
        <strain evidence="13 14">Hz16</strain>
    </source>
</reference>
<evidence type="ECO:0000256" key="9">
    <source>
        <dbReference type="ARBA" id="ARBA00037295"/>
    </source>
</evidence>
<keyword evidence="6" id="KW-0769">Symport</keyword>
<dbReference type="EMBL" id="SOHL01000029">
    <property type="protein sequence ID" value="TFD67289.1"/>
    <property type="molecule type" value="Genomic_DNA"/>
</dbReference>
<evidence type="ECO:0000259" key="12">
    <source>
        <dbReference type="PROSITE" id="PS50850"/>
    </source>
</evidence>
<evidence type="ECO:0000256" key="1">
    <source>
        <dbReference type="ARBA" id="ARBA00004651"/>
    </source>
</evidence>
<dbReference type="AlphaFoldDB" id="A0A4R9AR82"/>
<evidence type="ECO:0000256" key="4">
    <source>
        <dbReference type="ARBA" id="ARBA00022475"/>
    </source>
</evidence>
<organism evidence="13 14">
    <name type="scientific">Cryobacterium gelidum</name>
    <dbReference type="NCBI Taxonomy" id="1259164"/>
    <lineage>
        <taxon>Bacteria</taxon>
        <taxon>Bacillati</taxon>
        <taxon>Actinomycetota</taxon>
        <taxon>Actinomycetes</taxon>
        <taxon>Micrococcales</taxon>
        <taxon>Microbacteriaceae</taxon>
        <taxon>Cryobacterium</taxon>
    </lineage>
</organism>
<feature type="transmembrane region" description="Helical" evidence="11">
    <location>
        <begin position="38"/>
        <end position="56"/>
    </location>
</feature>
<accession>A0A4R9AR82</accession>
<feature type="transmembrane region" description="Helical" evidence="11">
    <location>
        <begin position="410"/>
        <end position="431"/>
    </location>
</feature>
<dbReference type="PANTHER" id="PTHR43045:SF1">
    <property type="entry name" value="SHIKIMATE TRANSPORTER"/>
    <property type="match status" value="1"/>
</dbReference>
<evidence type="ECO:0000256" key="8">
    <source>
        <dbReference type="ARBA" id="ARBA00023136"/>
    </source>
</evidence>
<evidence type="ECO:0000256" key="5">
    <source>
        <dbReference type="ARBA" id="ARBA00022692"/>
    </source>
</evidence>
<evidence type="ECO:0000256" key="11">
    <source>
        <dbReference type="SAM" id="Phobius"/>
    </source>
</evidence>
<sequence>MSAPATTAAPPTTPPTVDPKMRRRALVSSTLGTCIEWYDFYVYGVAAAIILNVQFFPNASPFVGILLSFSTYAIGFAARPIGGIIFAHFGDRLGRKKMLMITLGLMGIGTFLIGILPTYNTIGIAAPILLVLLRIVQGIGVGGEWGGAALMATEFAPAKSRGFFGSWPQIGVPVGTLLANGAFFIMGGLITPEAFVAWGWRIPFLISIVLVAISFYIRSKVAESPVFEEIKRKGEIEKLPVVKVIKTRPLIILKVVMMRFAENANYYIYTTFLLAYGPAILLEKNSILLATMIMAGLGVFSIPFWGWVSDRWGRRYTVMAGAVTMLVMAFPFFWAVQTGDFFMVLLVLILTCNIGRDLCYSVEPAYFTELFEPKLRYSGASVGPQVAAVFAGGFAPLIATLLIGPEFDRYWLVAVYMVLTSLITLVGAFWSPETAPRVRLRRGLSAEYDPIANK</sequence>
<dbReference type="Pfam" id="PF07690">
    <property type="entry name" value="MFS_1"/>
    <property type="match status" value="1"/>
</dbReference>
<name>A0A4R9AR82_9MICO</name>
<evidence type="ECO:0000256" key="6">
    <source>
        <dbReference type="ARBA" id="ARBA00022847"/>
    </source>
</evidence>
<feature type="domain" description="Major facilitator superfamily (MFS) profile" evidence="12">
    <location>
        <begin position="25"/>
        <end position="435"/>
    </location>
</feature>
<feature type="transmembrane region" description="Helical" evidence="11">
    <location>
        <begin position="122"/>
        <end position="142"/>
    </location>
</feature>
<feature type="transmembrane region" description="Helical" evidence="11">
    <location>
        <begin position="287"/>
        <end position="308"/>
    </location>
</feature>
<evidence type="ECO:0000256" key="2">
    <source>
        <dbReference type="ARBA" id="ARBA00008240"/>
    </source>
</evidence>
<evidence type="ECO:0000313" key="13">
    <source>
        <dbReference type="EMBL" id="TFD67289.1"/>
    </source>
</evidence>
<feature type="transmembrane region" description="Helical" evidence="11">
    <location>
        <begin position="380"/>
        <end position="404"/>
    </location>
</feature>
<evidence type="ECO:0000256" key="7">
    <source>
        <dbReference type="ARBA" id="ARBA00022989"/>
    </source>
</evidence>
<dbReference type="PROSITE" id="PS50850">
    <property type="entry name" value="MFS"/>
    <property type="match status" value="1"/>
</dbReference>
<comment type="caution">
    <text evidence="13">The sequence shown here is derived from an EMBL/GenBank/DDBJ whole genome shotgun (WGS) entry which is preliminary data.</text>
</comment>
<gene>
    <name evidence="13" type="ORF">E3T50_15230</name>
</gene>
<keyword evidence="14" id="KW-1185">Reference proteome</keyword>
<feature type="transmembrane region" description="Helical" evidence="11">
    <location>
        <begin position="315"/>
        <end position="335"/>
    </location>
</feature>
<keyword evidence="4" id="KW-1003">Cell membrane</keyword>
<evidence type="ECO:0000313" key="14">
    <source>
        <dbReference type="Proteomes" id="UP000297983"/>
    </source>
</evidence>
<comment type="subcellular location">
    <subcellularLocation>
        <location evidence="1">Cell membrane</location>
        <topology evidence="1">Multi-pass membrane protein</topology>
    </subcellularLocation>
</comment>
<keyword evidence="8 11" id="KW-0472">Membrane</keyword>
<evidence type="ECO:0000256" key="3">
    <source>
        <dbReference type="ARBA" id="ARBA00022448"/>
    </source>
</evidence>
<dbReference type="CDD" id="cd17369">
    <property type="entry name" value="MFS_ShiA_like"/>
    <property type="match status" value="1"/>
</dbReference>
<dbReference type="InterPro" id="IPR011701">
    <property type="entry name" value="MFS"/>
</dbReference>
<dbReference type="FunFam" id="1.20.1250.20:FF:000001">
    <property type="entry name" value="Dicarboxylate MFS transporter"/>
    <property type="match status" value="1"/>
</dbReference>
<feature type="transmembrane region" description="Helical" evidence="11">
    <location>
        <begin position="98"/>
        <end position="116"/>
    </location>
</feature>
<dbReference type="Proteomes" id="UP000297983">
    <property type="component" value="Unassembled WGS sequence"/>
</dbReference>
<dbReference type="PANTHER" id="PTHR43045">
    <property type="entry name" value="SHIKIMATE TRANSPORTER"/>
    <property type="match status" value="1"/>
</dbReference>
<dbReference type="Gene3D" id="1.20.1250.20">
    <property type="entry name" value="MFS general substrate transporter like domains"/>
    <property type="match status" value="2"/>
</dbReference>
<dbReference type="InterPro" id="IPR036259">
    <property type="entry name" value="MFS_trans_sf"/>
</dbReference>
<dbReference type="GO" id="GO:0015293">
    <property type="term" value="F:symporter activity"/>
    <property type="evidence" value="ECO:0007669"/>
    <property type="project" value="UniProtKB-KW"/>
</dbReference>
<comment type="similarity">
    <text evidence="2">Belongs to the major facilitator superfamily. Metabolite:H+ Symporter (MHS) family (TC 2.A.1.6) family.</text>
</comment>
<protein>
    <recommendedName>
        <fullName evidence="10">Putative proline/betaine transporter</fullName>
    </recommendedName>
</protein>
<feature type="transmembrane region" description="Helical" evidence="11">
    <location>
        <begin position="62"/>
        <end position="86"/>
    </location>
</feature>
<feature type="transmembrane region" description="Helical" evidence="11">
    <location>
        <begin position="264"/>
        <end position="281"/>
    </location>
</feature>
<feature type="transmembrane region" description="Helical" evidence="11">
    <location>
        <begin position="198"/>
        <end position="217"/>
    </location>
</feature>
<proteinExistence type="inferred from homology"/>
<comment type="function">
    <text evidence="9">May be a proton symporter involved in the uptake of osmolytes such as proline and glycine betaine.</text>
</comment>
<dbReference type="InterPro" id="IPR020846">
    <property type="entry name" value="MFS_dom"/>
</dbReference>
<dbReference type="GO" id="GO:0005886">
    <property type="term" value="C:plasma membrane"/>
    <property type="evidence" value="ECO:0007669"/>
    <property type="project" value="UniProtKB-SubCell"/>
</dbReference>
<dbReference type="SUPFAM" id="SSF103473">
    <property type="entry name" value="MFS general substrate transporter"/>
    <property type="match status" value="1"/>
</dbReference>
<keyword evidence="7 11" id="KW-1133">Transmembrane helix</keyword>
<evidence type="ECO:0000256" key="10">
    <source>
        <dbReference type="ARBA" id="ARBA00039918"/>
    </source>
</evidence>
<keyword evidence="3" id="KW-0813">Transport</keyword>
<keyword evidence="5 11" id="KW-0812">Transmembrane</keyword>